<evidence type="ECO:0000256" key="4">
    <source>
        <dbReference type="ARBA" id="ARBA00022741"/>
    </source>
</evidence>
<evidence type="ECO:0000256" key="2">
    <source>
        <dbReference type="ARBA" id="ARBA00022527"/>
    </source>
</evidence>
<dbReference type="PROSITE" id="PS00108">
    <property type="entry name" value="PROTEIN_KINASE_ST"/>
    <property type="match status" value="1"/>
</dbReference>
<evidence type="ECO:0000256" key="3">
    <source>
        <dbReference type="ARBA" id="ARBA00022679"/>
    </source>
</evidence>
<reference evidence="11" key="1">
    <citation type="journal article" date="2018" name="Nat. Microbiol.">
        <title>Leveraging single-cell genomics to expand the fungal tree of life.</title>
        <authorList>
            <person name="Ahrendt S.R."/>
            <person name="Quandt C.A."/>
            <person name="Ciobanu D."/>
            <person name="Clum A."/>
            <person name="Salamov A."/>
            <person name="Andreopoulos B."/>
            <person name="Cheng J.F."/>
            <person name="Woyke T."/>
            <person name="Pelin A."/>
            <person name="Henrissat B."/>
            <person name="Reynolds N.K."/>
            <person name="Benny G.L."/>
            <person name="Smith M.E."/>
            <person name="James T.Y."/>
            <person name="Grigoriev I.V."/>
        </authorList>
    </citation>
    <scope>NUCLEOTIDE SEQUENCE [LARGE SCALE GENOMIC DNA]</scope>
</reference>
<dbReference type="GO" id="GO:0004674">
    <property type="term" value="F:protein serine/threonine kinase activity"/>
    <property type="evidence" value="ECO:0007669"/>
    <property type="project" value="UniProtKB-KW"/>
</dbReference>
<dbReference type="InterPro" id="IPR008271">
    <property type="entry name" value="Ser/Thr_kinase_AS"/>
</dbReference>
<name>A0A4P9W2J3_9FUNG</name>
<accession>A0A4P9W2J3</accession>
<dbReference type="Gene3D" id="1.10.510.10">
    <property type="entry name" value="Transferase(Phosphotransferase) domain 1"/>
    <property type="match status" value="1"/>
</dbReference>
<evidence type="ECO:0000256" key="8">
    <source>
        <dbReference type="ARBA" id="ARBA00048679"/>
    </source>
</evidence>
<dbReference type="PANTHER" id="PTHR22967:SF57">
    <property type="entry name" value="AUXILIN, ISOFORM A-RELATED"/>
    <property type="match status" value="1"/>
</dbReference>
<feature type="non-terminal residue" evidence="10">
    <location>
        <position position="1"/>
    </location>
</feature>
<keyword evidence="6" id="KW-0067">ATP-binding</keyword>
<comment type="catalytic activity">
    <reaction evidence="7">
        <text>L-threonyl-[protein] + ATP = O-phospho-L-threonyl-[protein] + ADP + H(+)</text>
        <dbReference type="Rhea" id="RHEA:46608"/>
        <dbReference type="Rhea" id="RHEA-COMP:11060"/>
        <dbReference type="Rhea" id="RHEA-COMP:11605"/>
        <dbReference type="ChEBI" id="CHEBI:15378"/>
        <dbReference type="ChEBI" id="CHEBI:30013"/>
        <dbReference type="ChEBI" id="CHEBI:30616"/>
        <dbReference type="ChEBI" id="CHEBI:61977"/>
        <dbReference type="ChEBI" id="CHEBI:456216"/>
        <dbReference type="EC" id="2.7.11.1"/>
    </reaction>
</comment>
<keyword evidence="3" id="KW-0808">Transferase</keyword>
<dbReference type="InterPro" id="IPR011009">
    <property type="entry name" value="Kinase-like_dom_sf"/>
</dbReference>
<feature type="domain" description="Protein kinase" evidence="9">
    <location>
        <begin position="1"/>
        <end position="222"/>
    </location>
</feature>
<keyword evidence="11" id="KW-1185">Reference proteome</keyword>
<dbReference type="Pfam" id="PF00069">
    <property type="entry name" value="Pkinase"/>
    <property type="match status" value="1"/>
</dbReference>
<evidence type="ECO:0000256" key="6">
    <source>
        <dbReference type="ARBA" id="ARBA00022840"/>
    </source>
</evidence>
<dbReference type="EC" id="2.7.11.1" evidence="1"/>
<keyword evidence="5 10" id="KW-0418">Kinase</keyword>
<protein>
    <recommendedName>
        <fullName evidence="1">non-specific serine/threonine protein kinase</fullName>
        <ecNumber evidence="1">2.7.11.1</ecNumber>
    </recommendedName>
</protein>
<dbReference type="PROSITE" id="PS50011">
    <property type="entry name" value="PROTEIN_KINASE_DOM"/>
    <property type="match status" value="1"/>
</dbReference>
<dbReference type="EMBL" id="ML000271">
    <property type="protein sequence ID" value="RKO84296.1"/>
    <property type="molecule type" value="Genomic_DNA"/>
</dbReference>
<dbReference type="GO" id="GO:0005524">
    <property type="term" value="F:ATP binding"/>
    <property type="evidence" value="ECO:0007669"/>
    <property type="project" value="UniProtKB-KW"/>
</dbReference>
<evidence type="ECO:0000256" key="5">
    <source>
        <dbReference type="ARBA" id="ARBA00022777"/>
    </source>
</evidence>
<dbReference type="Proteomes" id="UP000269721">
    <property type="component" value="Unassembled WGS sequence"/>
</dbReference>
<evidence type="ECO:0000259" key="9">
    <source>
        <dbReference type="PROSITE" id="PS50011"/>
    </source>
</evidence>
<evidence type="ECO:0000256" key="7">
    <source>
        <dbReference type="ARBA" id="ARBA00047899"/>
    </source>
</evidence>
<gene>
    <name evidence="10" type="ORF">BDK51DRAFT_23090</name>
</gene>
<dbReference type="InterPro" id="IPR000719">
    <property type="entry name" value="Prot_kinase_dom"/>
</dbReference>
<dbReference type="OrthoDB" id="2018507at2759"/>
<evidence type="ECO:0000313" key="10">
    <source>
        <dbReference type="EMBL" id="RKO84296.1"/>
    </source>
</evidence>
<keyword evidence="2" id="KW-0723">Serine/threonine-protein kinase</keyword>
<evidence type="ECO:0000313" key="11">
    <source>
        <dbReference type="Proteomes" id="UP000269721"/>
    </source>
</evidence>
<dbReference type="GO" id="GO:0005737">
    <property type="term" value="C:cytoplasm"/>
    <property type="evidence" value="ECO:0007669"/>
    <property type="project" value="TreeGrafter"/>
</dbReference>
<proteinExistence type="predicted"/>
<dbReference type="GO" id="GO:0000147">
    <property type="term" value="P:actin cortical patch assembly"/>
    <property type="evidence" value="ECO:0007669"/>
    <property type="project" value="TreeGrafter"/>
</dbReference>
<dbReference type="SMART" id="SM00220">
    <property type="entry name" value="S_TKc"/>
    <property type="match status" value="1"/>
</dbReference>
<comment type="catalytic activity">
    <reaction evidence="8">
        <text>L-seryl-[protein] + ATP = O-phospho-L-seryl-[protein] + ADP + H(+)</text>
        <dbReference type="Rhea" id="RHEA:17989"/>
        <dbReference type="Rhea" id="RHEA-COMP:9863"/>
        <dbReference type="Rhea" id="RHEA-COMP:11604"/>
        <dbReference type="ChEBI" id="CHEBI:15378"/>
        <dbReference type="ChEBI" id="CHEBI:29999"/>
        <dbReference type="ChEBI" id="CHEBI:30616"/>
        <dbReference type="ChEBI" id="CHEBI:83421"/>
        <dbReference type="ChEBI" id="CHEBI:456216"/>
        <dbReference type="EC" id="2.7.11.1"/>
    </reaction>
</comment>
<dbReference type="SUPFAM" id="SSF56112">
    <property type="entry name" value="Protein kinase-like (PK-like)"/>
    <property type="match status" value="1"/>
</dbReference>
<evidence type="ECO:0000256" key="1">
    <source>
        <dbReference type="ARBA" id="ARBA00012513"/>
    </source>
</evidence>
<keyword evidence="4" id="KW-0547">Nucleotide-binding</keyword>
<dbReference type="PANTHER" id="PTHR22967">
    <property type="entry name" value="SERINE/THREONINE PROTEIN KINASE"/>
    <property type="match status" value="1"/>
</dbReference>
<organism evidence="10 11">
    <name type="scientific">Blyttiomyces helicus</name>
    <dbReference type="NCBI Taxonomy" id="388810"/>
    <lineage>
        <taxon>Eukaryota</taxon>
        <taxon>Fungi</taxon>
        <taxon>Fungi incertae sedis</taxon>
        <taxon>Chytridiomycota</taxon>
        <taxon>Chytridiomycota incertae sedis</taxon>
        <taxon>Chytridiomycetes</taxon>
        <taxon>Chytridiomycetes incertae sedis</taxon>
        <taxon>Blyttiomyces</taxon>
    </lineage>
</organism>
<sequence length="222" mass="24655">KQLNGHKNIVTYMDSSIATLRHGGFEVFILMEYCTGGHLVEFLNTRLTSRLTEPEILTIFSDICEAVAHMHYHSPPIIHRDIKVENVLISTSPSSSPSPFAPASLASVEGALPTYKLCDFGSATTRIVPSSAPMSAREILAMEEEIGRFTTLQYRAPEICDLYQKKGISEKIDIWALGILLFKLCFFTTPFEDSGKLAIINVRYTMPTYPAYSKSLLGLIGE</sequence>
<dbReference type="GO" id="GO:0007015">
    <property type="term" value="P:actin filament organization"/>
    <property type="evidence" value="ECO:0007669"/>
    <property type="project" value="TreeGrafter"/>
</dbReference>
<dbReference type="AlphaFoldDB" id="A0A4P9W2J3"/>